<dbReference type="InterPro" id="IPR036937">
    <property type="entry name" value="Adhesion_dom_fimbrial_sf"/>
</dbReference>
<protein>
    <submittedName>
        <fullName evidence="3">Type 1 fimbrial protein</fullName>
    </submittedName>
</protein>
<evidence type="ECO:0000313" key="6">
    <source>
        <dbReference type="Proteomes" id="UP000628560"/>
    </source>
</evidence>
<sequence length="180" mass="18405">MKLKVLTFILLGLSPVALFAADGDITFTGKVTASTCSLKGFNGVAATSSLIELANVTPASFDVAAGYAGMQDFTIDLQDCDITTMTNARVSFSGTPDTVDNAILLNTDSNAPATGVGIAILENDGATLVDINGGIPSKSQALSAGNTELKFKVAYKANTATPAVTAGNVKAKAFVDITYN</sequence>
<gene>
    <name evidence="4" type="ORF">FZO59_06115</name>
    <name evidence="3" type="ORF">ISP11_18405</name>
</gene>
<feature type="signal peptide" evidence="1">
    <location>
        <begin position="1"/>
        <end position="20"/>
    </location>
</feature>
<evidence type="ECO:0000313" key="5">
    <source>
        <dbReference type="Proteomes" id="UP000323910"/>
    </source>
</evidence>
<dbReference type="PANTHER" id="PTHR33420">
    <property type="entry name" value="FIMBRIAL SUBUNIT ELFA-RELATED"/>
    <property type="match status" value="1"/>
</dbReference>
<dbReference type="EMBL" id="JADIXP010000012">
    <property type="protein sequence ID" value="MBF4179840.1"/>
    <property type="molecule type" value="Genomic_DNA"/>
</dbReference>
<accession>A0ABD4KE51</accession>
<dbReference type="EMBL" id="VTFR01000003">
    <property type="protein sequence ID" value="TYT33964.1"/>
    <property type="molecule type" value="Genomic_DNA"/>
</dbReference>
<evidence type="ECO:0000313" key="4">
    <source>
        <dbReference type="EMBL" id="TYT33964.1"/>
    </source>
</evidence>
<dbReference type="SUPFAM" id="SSF49401">
    <property type="entry name" value="Bacterial adhesins"/>
    <property type="match status" value="1"/>
</dbReference>
<dbReference type="InterPro" id="IPR050263">
    <property type="entry name" value="Bact_Fimbrial_Adh_Pro"/>
</dbReference>
<reference evidence="4 5" key="1">
    <citation type="submission" date="2019-08" db="EMBL/GenBank/DDBJ databases">
        <title>The draft genome of Lelliottia nimipressuralis strain CICC 24156.</title>
        <authorList>
            <person name="Wu W."/>
            <person name="Feng Y."/>
            <person name="Zong Z."/>
        </authorList>
    </citation>
    <scope>NUCLEOTIDE SEQUENCE [LARGE SCALE GENOMIC DNA]</scope>
    <source>
        <strain evidence="4 5">CICC 24156</strain>
    </source>
</reference>
<dbReference type="Pfam" id="PF00419">
    <property type="entry name" value="Fimbrial"/>
    <property type="match status" value="1"/>
</dbReference>
<keyword evidence="5" id="KW-1185">Reference proteome</keyword>
<dbReference type="Proteomes" id="UP000628560">
    <property type="component" value="Unassembled WGS sequence"/>
</dbReference>
<feature type="domain" description="Fimbrial-type adhesion" evidence="2">
    <location>
        <begin position="25"/>
        <end position="179"/>
    </location>
</feature>
<dbReference type="Proteomes" id="UP000323910">
    <property type="component" value="Unassembled WGS sequence"/>
</dbReference>
<dbReference type="PANTHER" id="PTHR33420:SF5">
    <property type="entry name" value="FIMBRIAL SUBUNIT"/>
    <property type="match status" value="1"/>
</dbReference>
<proteinExistence type="predicted"/>
<feature type="chain" id="PRO_5044725495" evidence="1">
    <location>
        <begin position="21"/>
        <end position="180"/>
    </location>
</feature>
<dbReference type="Gene3D" id="2.60.40.1090">
    <property type="entry name" value="Fimbrial-type adhesion domain"/>
    <property type="match status" value="1"/>
</dbReference>
<name>A0ABD4KE51_9ENTR</name>
<evidence type="ECO:0000259" key="2">
    <source>
        <dbReference type="Pfam" id="PF00419"/>
    </source>
</evidence>
<dbReference type="AlphaFoldDB" id="A0ABD4KE51"/>
<comment type="caution">
    <text evidence="3">The sequence shown here is derived from an EMBL/GenBank/DDBJ whole genome shotgun (WGS) entry which is preliminary data.</text>
</comment>
<evidence type="ECO:0000313" key="3">
    <source>
        <dbReference type="EMBL" id="MBF4179840.1"/>
    </source>
</evidence>
<dbReference type="InterPro" id="IPR008966">
    <property type="entry name" value="Adhesion_dom_sf"/>
</dbReference>
<evidence type="ECO:0000256" key="1">
    <source>
        <dbReference type="SAM" id="SignalP"/>
    </source>
</evidence>
<keyword evidence="1" id="KW-0732">Signal</keyword>
<dbReference type="InterPro" id="IPR000259">
    <property type="entry name" value="Adhesion_dom_fimbrial"/>
</dbReference>
<reference evidence="3 6" key="2">
    <citation type="submission" date="2020-11" db="EMBL/GenBank/DDBJ databases">
        <title>Identification of Lelliottia nimipressuralis from Wound Infection by Whole Genome-Based Bacterial Identification.</title>
        <authorList>
            <person name="Navarathna D.H."/>
            <person name="Choi H."/>
            <person name="Jinadatha C."/>
            <person name="Chatterjee P."/>
            <person name="Hwang M."/>
        </authorList>
    </citation>
    <scope>NUCLEOTIDE SEQUENCE [LARGE SCALE GENOMIC DNA]</scope>
    <source>
        <strain evidence="3 6">DN2020</strain>
    </source>
</reference>
<dbReference type="RefSeq" id="WP_100780357.1">
    <property type="nucleotide sequence ID" value="NZ_DALZBM010000002.1"/>
</dbReference>
<organism evidence="3 6">
    <name type="scientific">Lelliottia nimipressuralis</name>
    <dbReference type="NCBI Taxonomy" id="69220"/>
    <lineage>
        <taxon>Bacteria</taxon>
        <taxon>Pseudomonadati</taxon>
        <taxon>Pseudomonadota</taxon>
        <taxon>Gammaproteobacteria</taxon>
        <taxon>Enterobacterales</taxon>
        <taxon>Enterobacteriaceae</taxon>
        <taxon>Lelliottia</taxon>
    </lineage>
</organism>